<evidence type="ECO:0000313" key="4">
    <source>
        <dbReference type="Proteomes" id="UP000037175"/>
    </source>
</evidence>
<organism evidence="3 4">
    <name type="scientific">Thermincola ferriacetica</name>
    <dbReference type="NCBI Taxonomy" id="281456"/>
    <lineage>
        <taxon>Bacteria</taxon>
        <taxon>Bacillati</taxon>
        <taxon>Bacillota</taxon>
        <taxon>Clostridia</taxon>
        <taxon>Eubacteriales</taxon>
        <taxon>Thermincolaceae</taxon>
        <taxon>Thermincola</taxon>
    </lineage>
</organism>
<keyword evidence="4" id="KW-1185">Reference proteome</keyword>
<comment type="caution">
    <text evidence="3">The sequence shown here is derived from an EMBL/GenBank/DDBJ whole genome shotgun (WGS) entry which is preliminary data.</text>
</comment>
<name>A0A0L6W5H1_9FIRM</name>
<dbReference type="InterPro" id="IPR018649">
    <property type="entry name" value="SHOCT"/>
</dbReference>
<dbReference type="AlphaFoldDB" id="A0A0L6W5H1"/>
<evidence type="ECO:0000256" key="1">
    <source>
        <dbReference type="SAM" id="Phobius"/>
    </source>
</evidence>
<dbReference type="RefSeq" id="WP_013121130.1">
    <property type="nucleotide sequence ID" value="NZ_LGTE01000003.1"/>
</dbReference>
<keyword evidence="1" id="KW-1133">Transmembrane helix</keyword>
<sequence>MMGRWFYGPYVGGDWWMMGIGMILQIVFWVIILYVAARFLRGAGLGACHGPREHGYPGHTDSAEEILRQRYAKGEITREQYRQMIEDLKK</sequence>
<proteinExistence type="predicted"/>
<feature type="domain" description="SHOCT" evidence="2">
    <location>
        <begin position="63"/>
        <end position="88"/>
    </location>
</feature>
<evidence type="ECO:0000313" key="3">
    <source>
        <dbReference type="EMBL" id="KNZ70618.1"/>
    </source>
</evidence>
<gene>
    <name evidence="3" type="ORF">Tfer_0802</name>
</gene>
<dbReference type="EMBL" id="LGTE01000003">
    <property type="protein sequence ID" value="KNZ70618.1"/>
    <property type="molecule type" value="Genomic_DNA"/>
</dbReference>
<accession>A0A0L6W5H1</accession>
<dbReference type="Proteomes" id="UP000037175">
    <property type="component" value="Unassembled WGS sequence"/>
</dbReference>
<protein>
    <recommendedName>
        <fullName evidence="2">SHOCT domain-containing protein</fullName>
    </recommendedName>
</protein>
<reference evidence="4" key="1">
    <citation type="submission" date="2015-07" db="EMBL/GenBank/DDBJ databases">
        <title>Complete Genome of Thermincola ferriacetica strain Z-0001T.</title>
        <authorList>
            <person name="Lusk B."/>
            <person name="Badalamenti J.P."/>
            <person name="Parameswaran P."/>
            <person name="Bond D.R."/>
            <person name="Torres C.I."/>
        </authorList>
    </citation>
    <scope>NUCLEOTIDE SEQUENCE [LARGE SCALE GENOMIC DNA]</scope>
    <source>
        <strain evidence="4">Z-0001</strain>
    </source>
</reference>
<dbReference type="PATRIC" id="fig|281456.6.peg.848"/>
<dbReference type="Pfam" id="PF09851">
    <property type="entry name" value="SHOCT"/>
    <property type="match status" value="1"/>
</dbReference>
<feature type="transmembrane region" description="Helical" evidence="1">
    <location>
        <begin position="15"/>
        <end position="36"/>
    </location>
</feature>
<keyword evidence="1" id="KW-0812">Transmembrane</keyword>
<keyword evidence="1" id="KW-0472">Membrane</keyword>
<evidence type="ECO:0000259" key="2">
    <source>
        <dbReference type="Pfam" id="PF09851"/>
    </source>
</evidence>